<reference evidence="3" key="1">
    <citation type="submission" date="2009-02" db="EMBL/GenBank/DDBJ databases">
        <authorList>
            <person name="Fulton L."/>
            <person name="Clifton S."/>
            <person name="Fulton B."/>
            <person name="Xu J."/>
            <person name="Minx P."/>
            <person name="Pepin K.H."/>
            <person name="Johnson M."/>
            <person name="Bhonagiri V."/>
            <person name="Nash W.E."/>
            <person name="Mardis E.R."/>
            <person name="Wilson R.K."/>
        </authorList>
    </citation>
    <scope>NUCLEOTIDE SEQUENCE [LARGE SCALE GENOMIC DNA]</scope>
    <source>
        <strain evidence="3">DSM 15053</strain>
    </source>
</reference>
<dbReference type="Gene3D" id="3.60.15.10">
    <property type="entry name" value="Ribonuclease Z/Hydroxyacylglutathione hydrolase-like"/>
    <property type="match status" value="1"/>
</dbReference>
<evidence type="ECO:0000259" key="2">
    <source>
        <dbReference type="SMART" id="SM00849"/>
    </source>
</evidence>
<dbReference type="eggNOG" id="COG2333">
    <property type="taxonomic scope" value="Bacteria"/>
</dbReference>
<dbReference type="InterPro" id="IPR036866">
    <property type="entry name" value="RibonucZ/Hydroxyglut_hydro"/>
</dbReference>
<dbReference type="InterPro" id="IPR001279">
    <property type="entry name" value="Metallo-B-lactamas"/>
</dbReference>
<accession>C0C5B6</accession>
<dbReference type="STRING" id="553973.CLOHYLEM_07291"/>
<dbReference type="CDD" id="cd07731">
    <property type="entry name" value="ComA-like_MBL-fold"/>
    <property type="match status" value="1"/>
</dbReference>
<dbReference type="PANTHER" id="PTHR30619:SF7">
    <property type="entry name" value="BETA-LACTAMASE DOMAIN PROTEIN"/>
    <property type="match status" value="1"/>
</dbReference>
<feature type="signal peptide" evidence="1">
    <location>
        <begin position="1"/>
        <end position="32"/>
    </location>
</feature>
<dbReference type="InterPro" id="IPR035681">
    <property type="entry name" value="ComA-like_MBL"/>
</dbReference>
<reference evidence="3" key="2">
    <citation type="submission" date="2013-06" db="EMBL/GenBank/DDBJ databases">
        <title>Draft genome sequence of Clostridium hylemonae (DSM 15053).</title>
        <authorList>
            <person name="Sudarsanam P."/>
            <person name="Ley R."/>
            <person name="Guruge J."/>
            <person name="Turnbaugh P.J."/>
            <person name="Mahowald M."/>
            <person name="Liep D."/>
            <person name="Gordon J."/>
        </authorList>
    </citation>
    <scope>NUCLEOTIDE SEQUENCE</scope>
    <source>
        <strain evidence="3">DSM 15053</strain>
    </source>
</reference>
<dbReference type="SUPFAM" id="SSF56281">
    <property type="entry name" value="Metallo-hydrolase/oxidoreductase"/>
    <property type="match status" value="1"/>
</dbReference>
<dbReference type="OrthoDB" id="9783680at2"/>
<feature type="domain" description="Metallo-beta-lactamase" evidence="2">
    <location>
        <begin position="69"/>
        <end position="263"/>
    </location>
</feature>
<comment type="caution">
    <text evidence="3">The sequence shown here is derived from an EMBL/GenBank/DDBJ whole genome shotgun (WGS) entry which is preliminary data.</text>
</comment>
<dbReference type="Pfam" id="PF00753">
    <property type="entry name" value="Lactamase_B"/>
    <property type="match status" value="1"/>
</dbReference>
<protein>
    <submittedName>
        <fullName evidence="3">Metallo-beta-lactamase domain protein</fullName>
    </submittedName>
</protein>
<name>C0C5B6_9FIRM</name>
<evidence type="ECO:0000313" key="4">
    <source>
        <dbReference type="Proteomes" id="UP000004893"/>
    </source>
</evidence>
<proteinExistence type="predicted"/>
<feature type="chain" id="PRO_5038856638" evidence="1">
    <location>
        <begin position="33"/>
        <end position="309"/>
    </location>
</feature>
<dbReference type="SMART" id="SM00849">
    <property type="entry name" value="Lactamase_B"/>
    <property type="match status" value="1"/>
</dbReference>
<sequence>MGTYKRGKRVKNLRNSVILLCLALLLSGCQLKEHVQEYVQEQDGGAADSGEDAQDVSGEMRVTFLDVGQGDCTIVQASGHNMVIDAGNNGQGGKVVSYLEELGIEKLDYFILTHPDADHIGGADDVMENVEVKQIIMPDVSNDTKTYADVEHDIVTMDIPVIDPEVGAAYKLGDASFEILCPSEIKDNDLNVSSAGIKLTHGKKSFVMCADAEAPSEKAMTETFGSGLECDVLKCGHHGSATATSEEFLENTDPVWAVISCGENNRYGHPHAEVISRLEDADVQIYRTDKLGTITAVSDGENISWKSER</sequence>
<dbReference type="AlphaFoldDB" id="C0C5B6"/>
<keyword evidence="1" id="KW-0732">Signal</keyword>
<dbReference type="EMBL" id="ABYI02000040">
    <property type="protein sequence ID" value="EEG72653.1"/>
    <property type="molecule type" value="Genomic_DNA"/>
</dbReference>
<dbReference type="HOGENOM" id="CLU_010363_0_2_9"/>
<dbReference type="Proteomes" id="UP000004893">
    <property type="component" value="Unassembled WGS sequence"/>
</dbReference>
<evidence type="ECO:0000313" key="3">
    <source>
        <dbReference type="EMBL" id="EEG72653.1"/>
    </source>
</evidence>
<dbReference type="RefSeq" id="WP_006444647.1">
    <property type="nucleotide sequence ID" value="NZ_CP036524.1"/>
</dbReference>
<dbReference type="PROSITE" id="PS51257">
    <property type="entry name" value="PROKAR_LIPOPROTEIN"/>
    <property type="match status" value="1"/>
</dbReference>
<keyword evidence="4" id="KW-1185">Reference proteome</keyword>
<dbReference type="InterPro" id="IPR052159">
    <property type="entry name" value="Competence_DNA_uptake"/>
</dbReference>
<gene>
    <name evidence="3" type="ORF">CLOHYLEM_07291</name>
</gene>
<organism evidence="3 4">
    <name type="scientific">[Clostridium] hylemonae DSM 15053</name>
    <dbReference type="NCBI Taxonomy" id="553973"/>
    <lineage>
        <taxon>Bacteria</taxon>
        <taxon>Bacillati</taxon>
        <taxon>Bacillota</taxon>
        <taxon>Clostridia</taxon>
        <taxon>Lachnospirales</taxon>
        <taxon>Lachnospiraceae</taxon>
    </lineage>
</organism>
<dbReference type="PANTHER" id="PTHR30619">
    <property type="entry name" value="DNA INTERNALIZATION/COMPETENCE PROTEIN COMEC/REC2"/>
    <property type="match status" value="1"/>
</dbReference>
<evidence type="ECO:0000256" key="1">
    <source>
        <dbReference type="SAM" id="SignalP"/>
    </source>
</evidence>